<dbReference type="GO" id="GO:0006310">
    <property type="term" value="P:DNA recombination"/>
    <property type="evidence" value="ECO:0007669"/>
    <property type="project" value="InterPro"/>
</dbReference>
<evidence type="ECO:0000256" key="5">
    <source>
        <dbReference type="ARBA" id="ARBA00022840"/>
    </source>
</evidence>
<dbReference type="Gene3D" id="3.40.50.300">
    <property type="entry name" value="P-loop containing nucleotide triphosphate hydrolases"/>
    <property type="match status" value="1"/>
</dbReference>
<dbReference type="PANTHER" id="PTHR11059:SF0">
    <property type="entry name" value="DNA REPAIR PROTEIN RECN"/>
    <property type="match status" value="1"/>
</dbReference>
<dbReference type="InterPro" id="IPR038729">
    <property type="entry name" value="Rad50/SbcC_AAA"/>
</dbReference>
<evidence type="ECO:0000313" key="9">
    <source>
        <dbReference type="EMBL" id="EQD49238.1"/>
    </source>
</evidence>
<evidence type="ECO:0000256" key="6">
    <source>
        <dbReference type="ARBA" id="ARBA00023204"/>
    </source>
</evidence>
<reference evidence="9" key="1">
    <citation type="submission" date="2013-08" db="EMBL/GenBank/DDBJ databases">
        <authorList>
            <person name="Mendez C."/>
            <person name="Richter M."/>
            <person name="Ferrer M."/>
            <person name="Sanchez J."/>
        </authorList>
    </citation>
    <scope>NUCLEOTIDE SEQUENCE</scope>
</reference>
<evidence type="ECO:0000256" key="1">
    <source>
        <dbReference type="ARBA" id="ARBA00009441"/>
    </source>
</evidence>
<evidence type="ECO:0000256" key="2">
    <source>
        <dbReference type="ARBA" id="ARBA00021315"/>
    </source>
</evidence>
<dbReference type="InterPro" id="IPR027417">
    <property type="entry name" value="P-loop_NTPase"/>
</dbReference>
<dbReference type="Pfam" id="PF13476">
    <property type="entry name" value="AAA_23"/>
    <property type="match status" value="1"/>
</dbReference>
<feature type="non-terminal residue" evidence="9">
    <location>
        <position position="197"/>
    </location>
</feature>
<evidence type="ECO:0000256" key="7">
    <source>
        <dbReference type="ARBA" id="ARBA00033408"/>
    </source>
</evidence>
<dbReference type="SUPFAM" id="SSF52540">
    <property type="entry name" value="P-loop containing nucleoside triphosphate hydrolases"/>
    <property type="match status" value="1"/>
</dbReference>
<organism evidence="9">
    <name type="scientific">mine drainage metagenome</name>
    <dbReference type="NCBI Taxonomy" id="410659"/>
    <lineage>
        <taxon>unclassified sequences</taxon>
        <taxon>metagenomes</taxon>
        <taxon>ecological metagenomes</taxon>
    </lineage>
</organism>
<dbReference type="GO" id="GO:0016887">
    <property type="term" value="F:ATP hydrolysis activity"/>
    <property type="evidence" value="ECO:0007669"/>
    <property type="project" value="InterPro"/>
</dbReference>
<reference evidence="9" key="2">
    <citation type="journal article" date="2014" name="ISME J.">
        <title>Microbial stratification in low pH oxic and suboxic macroscopic growths along an acid mine drainage.</title>
        <authorList>
            <person name="Mendez-Garcia C."/>
            <person name="Mesa V."/>
            <person name="Sprenger R.R."/>
            <person name="Richter M."/>
            <person name="Diez M.S."/>
            <person name="Solano J."/>
            <person name="Bargiela R."/>
            <person name="Golyshina O.V."/>
            <person name="Manteca A."/>
            <person name="Ramos J.L."/>
            <person name="Gallego J.R."/>
            <person name="Llorente I."/>
            <person name="Martins Dos Santos V.A."/>
            <person name="Jensen O.N."/>
            <person name="Pelaez A.I."/>
            <person name="Sanchez J."/>
            <person name="Ferrer M."/>
        </authorList>
    </citation>
    <scope>NUCLEOTIDE SEQUENCE</scope>
</reference>
<keyword evidence="5" id="KW-0067">ATP-binding</keyword>
<dbReference type="GO" id="GO:0006302">
    <property type="term" value="P:double-strand break repair"/>
    <property type="evidence" value="ECO:0007669"/>
    <property type="project" value="InterPro"/>
</dbReference>
<comment type="caution">
    <text evidence="9">The sequence shown here is derived from an EMBL/GenBank/DDBJ whole genome shotgun (WGS) entry which is preliminary data.</text>
</comment>
<dbReference type="InterPro" id="IPR004604">
    <property type="entry name" value="DNA_recomb/repair_RecN"/>
</dbReference>
<accession>T0ZXE5</accession>
<feature type="domain" description="Rad50/SbcC-type AAA" evidence="8">
    <location>
        <begin position="2"/>
        <end position="97"/>
    </location>
</feature>
<proteinExistence type="inferred from homology"/>
<name>T0ZXE5_9ZZZZ</name>
<dbReference type="EMBL" id="AUZX01010095">
    <property type="protein sequence ID" value="EQD49238.1"/>
    <property type="molecule type" value="Genomic_DNA"/>
</dbReference>
<evidence type="ECO:0000259" key="8">
    <source>
        <dbReference type="Pfam" id="PF13476"/>
    </source>
</evidence>
<keyword evidence="6" id="KW-0234">DNA repair</keyword>
<dbReference type="AlphaFoldDB" id="T0ZXE5"/>
<dbReference type="GO" id="GO:0005524">
    <property type="term" value="F:ATP binding"/>
    <property type="evidence" value="ECO:0007669"/>
    <property type="project" value="UniProtKB-KW"/>
</dbReference>
<gene>
    <name evidence="9" type="ORF">B1A_13772</name>
</gene>
<sequence>MISFGPALTVVTGETGAGKSLFVDAIDFISGGKPKGLSIRPGSSEGIVEAGFSPLGTVPEFVRDLVPEGEDIVIRRVLLENGRTRQTINGHSVSLGQLAEFGQVLLDIVGQGESSRLLDPRLHRKILDSFSEADFLVENYEMIRAKRKLLIVELDNLLEVERTLLAEQDSLMEKIDDRNLLSPTEGEWAELSDLLSA</sequence>
<protein>
    <recommendedName>
        <fullName evidence="2">DNA repair protein RecN</fullName>
    </recommendedName>
    <alternativeName>
        <fullName evidence="7">Recombination protein N</fullName>
    </alternativeName>
</protein>
<evidence type="ECO:0000256" key="3">
    <source>
        <dbReference type="ARBA" id="ARBA00022741"/>
    </source>
</evidence>
<evidence type="ECO:0000256" key="4">
    <source>
        <dbReference type="ARBA" id="ARBA00022763"/>
    </source>
</evidence>
<keyword evidence="4" id="KW-0227">DNA damage</keyword>
<dbReference type="PANTHER" id="PTHR11059">
    <property type="entry name" value="DNA REPAIR PROTEIN RECN"/>
    <property type="match status" value="1"/>
</dbReference>
<keyword evidence="3" id="KW-0547">Nucleotide-binding</keyword>
<comment type="similarity">
    <text evidence="1">Belongs to the RecN family.</text>
</comment>